<protein>
    <submittedName>
        <fullName evidence="1">Uncharacterized protein</fullName>
    </submittedName>
</protein>
<organism evidence="1 2">
    <name type="scientific">Chamaesiphon minutus (strain ATCC 27169 / PCC 6605)</name>
    <dbReference type="NCBI Taxonomy" id="1173020"/>
    <lineage>
        <taxon>Bacteria</taxon>
        <taxon>Bacillati</taxon>
        <taxon>Cyanobacteriota</taxon>
        <taxon>Cyanophyceae</taxon>
        <taxon>Gomontiellales</taxon>
        <taxon>Chamaesiphonaceae</taxon>
        <taxon>Chamaesiphon</taxon>
    </lineage>
</organism>
<dbReference type="RefSeq" id="WP_015158865.1">
    <property type="nucleotide sequence ID" value="NC_019697.1"/>
</dbReference>
<sequence>MLKSYEAIYENGKIVWLVDRPSVHSARVVVTVLAETLLPTTKCRTFPTELAGTVQILGDIVSPIIDGEDWDRSC</sequence>
<reference evidence="1 2" key="1">
    <citation type="submission" date="2012-05" db="EMBL/GenBank/DDBJ databases">
        <title>Finished chromosome of genome of Chamaesiphon sp. PCC 6605.</title>
        <authorList>
            <consortium name="US DOE Joint Genome Institute"/>
            <person name="Gugger M."/>
            <person name="Coursin T."/>
            <person name="Rippka R."/>
            <person name="Tandeau De Marsac N."/>
            <person name="Huntemann M."/>
            <person name="Wei C.-L."/>
            <person name="Han J."/>
            <person name="Detter J.C."/>
            <person name="Han C."/>
            <person name="Tapia R."/>
            <person name="Chen A."/>
            <person name="Kyrpides N."/>
            <person name="Mavromatis K."/>
            <person name="Markowitz V."/>
            <person name="Szeto E."/>
            <person name="Ivanova N."/>
            <person name="Pagani I."/>
            <person name="Pati A."/>
            <person name="Goodwin L."/>
            <person name="Nordberg H.P."/>
            <person name="Cantor M.N."/>
            <person name="Hua S.X."/>
            <person name="Woyke T."/>
            <person name="Kerfeld C.A."/>
        </authorList>
    </citation>
    <scope>NUCLEOTIDE SEQUENCE [LARGE SCALE GENOMIC DNA]</scope>
    <source>
        <strain evidence="2">ATCC 27169 / PCC 6605</strain>
    </source>
</reference>
<dbReference type="STRING" id="1173020.Cha6605_1529"/>
<gene>
    <name evidence="1" type="ORF">Cha6605_1529</name>
</gene>
<dbReference type="Proteomes" id="UP000010366">
    <property type="component" value="Chromosome"/>
</dbReference>
<dbReference type="eggNOG" id="ENOG5032Y64">
    <property type="taxonomic scope" value="Bacteria"/>
</dbReference>
<dbReference type="EMBL" id="CP003600">
    <property type="protein sequence ID" value="AFY92689.1"/>
    <property type="molecule type" value="Genomic_DNA"/>
</dbReference>
<proteinExistence type="predicted"/>
<evidence type="ECO:0000313" key="1">
    <source>
        <dbReference type="EMBL" id="AFY92689.1"/>
    </source>
</evidence>
<dbReference type="PATRIC" id="fig|1173020.3.peg.1762"/>
<evidence type="ECO:0000313" key="2">
    <source>
        <dbReference type="Proteomes" id="UP000010366"/>
    </source>
</evidence>
<dbReference type="OrthoDB" id="5574236at2"/>
<dbReference type="KEGG" id="cmp:Cha6605_1529"/>
<name>K9UEQ6_CHAP6</name>
<dbReference type="AlphaFoldDB" id="K9UEQ6"/>
<dbReference type="HOGENOM" id="CLU_179128_0_0_3"/>
<keyword evidence="2" id="KW-1185">Reference proteome</keyword>
<accession>K9UEQ6</accession>